<comment type="subcellular location">
    <subcellularLocation>
        <location evidence="1">Cell outer membrane</location>
        <topology evidence="1">Multi-pass membrane protein</topology>
    </subcellularLocation>
</comment>
<name>A0A9J7BQ99_9BACT</name>
<keyword evidence="2" id="KW-0813">Transport</keyword>
<evidence type="ECO:0000256" key="3">
    <source>
        <dbReference type="ARBA" id="ARBA00022452"/>
    </source>
</evidence>
<dbReference type="RefSeq" id="WP_260792611.1">
    <property type="nucleotide sequence ID" value="NZ_CP093313.1"/>
</dbReference>
<dbReference type="Gene3D" id="2.40.170.20">
    <property type="entry name" value="TonB-dependent receptor, beta-barrel domain"/>
    <property type="match status" value="1"/>
</dbReference>
<dbReference type="Proteomes" id="UP001059380">
    <property type="component" value="Chromosome"/>
</dbReference>
<protein>
    <recommendedName>
        <fullName evidence="11">TonB-dependent receptor</fullName>
    </recommendedName>
</protein>
<reference evidence="9" key="1">
    <citation type="submission" date="2021-04" db="EMBL/GenBank/DDBJ databases">
        <title>Phylogenetic analysis of Acidobacteriaceae.</title>
        <authorList>
            <person name="Qiu L."/>
            <person name="Zhang Q."/>
        </authorList>
    </citation>
    <scope>NUCLEOTIDE SEQUENCE</scope>
    <source>
        <strain evidence="9">DSM 25168</strain>
    </source>
</reference>
<keyword evidence="7" id="KW-0998">Cell outer membrane</keyword>
<evidence type="ECO:0000313" key="9">
    <source>
        <dbReference type="EMBL" id="UWZ83277.1"/>
    </source>
</evidence>
<evidence type="ECO:0000256" key="5">
    <source>
        <dbReference type="ARBA" id="ARBA00022729"/>
    </source>
</evidence>
<keyword evidence="3" id="KW-1134">Transmembrane beta strand</keyword>
<evidence type="ECO:0000256" key="4">
    <source>
        <dbReference type="ARBA" id="ARBA00022692"/>
    </source>
</evidence>
<evidence type="ECO:0000256" key="7">
    <source>
        <dbReference type="ARBA" id="ARBA00023237"/>
    </source>
</evidence>
<dbReference type="SUPFAM" id="SSF56935">
    <property type="entry name" value="Porins"/>
    <property type="match status" value="1"/>
</dbReference>
<accession>A0A9J7BQ99</accession>
<dbReference type="InterPro" id="IPR039426">
    <property type="entry name" value="TonB-dep_rcpt-like"/>
</dbReference>
<dbReference type="GO" id="GO:0044718">
    <property type="term" value="P:siderophore transmembrane transport"/>
    <property type="evidence" value="ECO:0007669"/>
    <property type="project" value="TreeGrafter"/>
</dbReference>
<evidence type="ECO:0000256" key="1">
    <source>
        <dbReference type="ARBA" id="ARBA00004571"/>
    </source>
</evidence>
<dbReference type="PANTHER" id="PTHR30069">
    <property type="entry name" value="TONB-DEPENDENT OUTER MEMBRANE RECEPTOR"/>
    <property type="match status" value="1"/>
</dbReference>
<evidence type="ECO:0000256" key="6">
    <source>
        <dbReference type="ARBA" id="ARBA00023136"/>
    </source>
</evidence>
<evidence type="ECO:0000256" key="2">
    <source>
        <dbReference type="ARBA" id="ARBA00022448"/>
    </source>
</evidence>
<sequence length="827" mass="93194">MKVFRAIIRAFLAAPLAAWLVCLCTAAAAQTPAPAQRISITIVDENGAVVPDAQITIQESDKPALRLSADFSGHAAYSIAAPSPYSIRVTKPGFYESVTQEADPLARDIRIVLTHEQMLVQQVDVSASSAEIDTQEVSDKLTLALPEIINIPYATSRDIRNLLPYFPGVVQDQYGQIHIAGSETWATLDLLDNFDIRSPISGQLAMRFSADAVRSIDQETTRYPVQYGRSTGGVLAFFTGMGDNKFRFNATDFLPSFHDANGIRFDKVVPRVTFTGPVVRDRAWFFDGMEFEYDNIYIRELPEGENTNQLARGSNLFRVQFNATPRNIINTGLLFNDYHSPYDGIGSLTPRSSTTHTDILAWLPYIRDQHTFHNGALLDLGLGITRFRTGYEPHTGPPYALTPELSQGSYFETLTSSSQRVEANALFYFPPLHWLGRHDLQAGLDLDRIGYDEAYQRDPVNYLREDRTLLRQSTFPAYEPFTRHNVESGLYVQDRWTPRTGLLFEPGLRVDFDEIISSPVVSPRLAVVYSPKRAVNTTKISAGVGIYYEHTQLEYLARALAGTRYDTYYAADGITPTTPPLPTTFTYNDESLKEAHALNWSIGIEHRLPHAIYVKANYIQKEVSHEFTYVNQQSPALSGNYVLTNRREDDDSLVSIEARHSFSGNYTLFGAYTHSLAHTNAAIDYFPSISYLGPQQSGPLSWDTPNRVLSWGWLPFYVPWFKKNWDFVYTFDWHTGFPFTSINANREVVGAANGQRFPNYKSFSPGLEWRFHFRGMYLGLRGILENINNSGNYATVNNVLDSPQYGQFTEPSGRALTARIRLIQSKK</sequence>
<evidence type="ECO:0000313" key="10">
    <source>
        <dbReference type="Proteomes" id="UP001059380"/>
    </source>
</evidence>
<evidence type="ECO:0008006" key="11">
    <source>
        <dbReference type="Google" id="ProtNLM"/>
    </source>
</evidence>
<dbReference type="InterPro" id="IPR036942">
    <property type="entry name" value="Beta-barrel_TonB_sf"/>
</dbReference>
<feature type="signal peptide" evidence="8">
    <location>
        <begin position="1"/>
        <end position="28"/>
    </location>
</feature>
<organism evidence="9 10">
    <name type="scientific">Occallatibacter riparius</name>
    <dbReference type="NCBI Taxonomy" id="1002689"/>
    <lineage>
        <taxon>Bacteria</taxon>
        <taxon>Pseudomonadati</taxon>
        <taxon>Acidobacteriota</taxon>
        <taxon>Terriglobia</taxon>
        <taxon>Terriglobales</taxon>
        <taxon>Acidobacteriaceae</taxon>
        <taxon>Occallatibacter</taxon>
    </lineage>
</organism>
<dbReference type="EMBL" id="CP093313">
    <property type="protein sequence ID" value="UWZ83277.1"/>
    <property type="molecule type" value="Genomic_DNA"/>
</dbReference>
<dbReference type="AlphaFoldDB" id="A0A9J7BQ99"/>
<feature type="chain" id="PRO_5039903874" description="TonB-dependent receptor" evidence="8">
    <location>
        <begin position="29"/>
        <end position="827"/>
    </location>
</feature>
<keyword evidence="4" id="KW-0812">Transmembrane</keyword>
<dbReference type="PANTHER" id="PTHR30069:SF29">
    <property type="entry name" value="HEMOGLOBIN AND HEMOGLOBIN-HAPTOGLOBIN-BINDING PROTEIN 1-RELATED"/>
    <property type="match status" value="1"/>
</dbReference>
<keyword evidence="10" id="KW-1185">Reference proteome</keyword>
<dbReference type="InterPro" id="IPR008969">
    <property type="entry name" value="CarboxyPept-like_regulatory"/>
</dbReference>
<dbReference type="GO" id="GO:0015344">
    <property type="term" value="F:siderophore uptake transmembrane transporter activity"/>
    <property type="evidence" value="ECO:0007669"/>
    <property type="project" value="TreeGrafter"/>
</dbReference>
<gene>
    <name evidence="9" type="ORF">MOP44_22240</name>
</gene>
<dbReference type="GO" id="GO:0009279">
    <property type="term" value="C:cell outer membrane"/>
    <property type="evidence" value="ECO:0007669"/>
    <property type="project" value="UniProtKB-SubCell"/>
</dbReference>
<keyword evidence="6" id="KW-0472">Membrane</keyword>
<keyword evidence="5 8" id="KW-0732">Signal</keyword>
<dbReference type="KEGG" id="orp:MOP44_22240"/>
<evidence type="ECO:0000256" key="8">
    <source>
        <dbReference type="SAM" id="SignalP"/>
    </source>
</evidence>
<dbReference type="SUPFAM" id="SSF49464">
    <property type="entry name" value="Carboxypeptidase regulatory domain-like"/>
    <property type="match status" value="1"/>
</dbReference>
<proteinExistence type="predicted"/>